<comment type="caution">
    <text evidence="5">The sequence shown here is derived from an EMBL/GenBank/DDBJ whole genome shotgun (WGS) entry which is preliminary data.</text>
</comment>
<reference evidence="5" key="1">
    <citation type="journal article" date="2015" name="Nature">
        <title>Complex archaea that bridge the gap between prokaryotes and eukaryotes.</title>
        <authorList>
            <person name="Spang A."/>
            <person name="Saw J.H."/>
            <person name="Jorgensen S.L."/>
            <person name="Zaremba-Niedzwiedzka K."/>
            <person name="Martijn J."/>
            <person name="Lind A.E."/>
            <person name="van Eijk R."/>
            <person name="Schleper C."/>
            <person name="Guy L."/>
            <person name="Ettema T.J."/>
        </authorList>
    </citation>
    <scope>NUCLEOTIDE SEQUENCE</scope>
</reference>
<evidence type="ECO:0000256" key="3">
    <source>
        <dbReference type="ARBA" id="ARBA00022840"/>
    </source>
</evidence>
<dbReference type="PANTHER" id="PTHR35372">
    <property type="entry name" value="ATP BINDING PROTEIN-RELATED"/>
    <property type="match status" value="1"/>
</dbReference>
<feature type="domain" description="SF3 helicase" evidence="4">
    <location>
        <begin position="461"/>
        <end position="620"/>
    </location>
</feature>
<dbReference type="InterPro" id="IPR045455">
    <property type="entry name" value="NrS-1_pol-like_helicase"/>
</dbReference>
<proteinExistence type="predicted"/>
<dbReference type="Pfam" id="PF19263">
    <property type="entry name" value="DUF5906"/>
    <property type="match status" value="1"/>
</dbReference>
<evidence type="ECO:0000313" key="5">
    <source>
        <dbReference type="EMBL" id="KKM19383.1"/>
    </source>
</evidence>
<dbReference type="PANTHER" id="PTHR35372:SF2">
    <property type="entry name" value="SF3 HELICASE DOMAIN-CONTAINING PROTEIN"/>
    <property type="match status" value="1"/>
</dbReference>
<name>A0A0F9KB72_9ZZZZ</name>
<keyword evidence="3" id="KW-0067">ATP-binding</keyword>
<dbReference type="PROSITE" id="PS51206">
    <property type="entry name" value="SF3_HELICASE_1"/>
    <property type="match status" value="1"/>
</dbReference>
<keyword evidence="2" id="KW-0378">Hydrolase</keyword>
<dbReference type="Gene3D" id="3.40.50.300">
    <property type="entry name" value="P-loop containing nucleotide triphosphate hydrolases"/>
    <property type="match status" value="1"/>
</dbReference>
<dbReference type="NCBIfam" id="TIGR01613">
    <property type="entry name" value="primase_Cterm"/>
    <property type="match status" value="1"/>
</dbReference>
<gene>
    <name evidence="5" type="ORF">LCGC14_1656200</name>
</gene>
<dbReference type="EMBL" id="LAZR01014000">
    <property type="protein sequence ID" value="KKM19383.1"/>
    <property type="molecule type" value="Genomic_DNA"/>
</dbReference>
<evidence type="ECO:0000256" key="2">
    <source>
        <dbReference type="ARBA" id="ARBA00022801"/>
    </source>
</evidence>
<dbReference type="InterPro" id="IPR027417">
    <property type="entry name" value="P-loop_NTPase"/>
</dbReference>
<dbReference type="InterPro" id="IPR006500">
    <property type="entry name" value="Helicase_put_C_phage/plasmid"/>
</dbReference>
<dbReference type="SUPFAM" id="SSF52540">
    <property type="entry name" value="P-loop containing nucleoside triphosphate hydrolases"/>
    <property type="match status" value="1"/>
</dbReference>
<keyword evidence="1" id="KW-0547">Nucleotide-binding</keyword>
<evidence type="ECO:0000256" key="1">
    <source>
        <dbReference type="ARBA" id="ARBA00022741"/>
    </source>
</evidence>
<sequence length="751" mass="83897">MTFAEQFEKYIKNIYPAMLKELAEDLGVSINALVAIGIGFNPMRQSWVSPERDETGEIVGLVERLPSGKKMMVAGSKRGLTYILNPDYEIGEKKYEPGKHNWRRTGGDIDCPICGKNDWCLVSSSDPYDPPAVLCGRISDGSERELDAGYLHIRRSTGRVGESSRHALVSSDYPVLVVEGYSDVAAAFDLGFVAVGRASATSRASGLVEITRGRDIVVIGENDDSVGVIGMEQTFHALQPKCSSIQKLLPPEGIKDLRDWLKRGALTTDLLLEYIGEHGDDTAPTDILDDDSPTTVAEAFLASEYSHGKVLTLRNHKGRRMFFQRGRYVKVDPDTLRGEIYSYLEDKTYKKVGNKGEITYAQFRLTRGKVTDIVDACNQWCTVTGEPPQWLDGKQHLEPQNCIVFQNGIIDLEQYFKGEEHILEPDPRYFCLNAIPYDFDPLLSAKEIIEYLNLIFNNQQDCIRLIQEWFGYHLTLDMSFEKMMIFRGPPRSGKGTVLGILMAMLGDDQVVSTELSALATDFGYAPLVGKAAAFLPDAKVGWKRNIGQASEKLLQVIGGDPVGVNAKFKDVRGAVRLTCKFTMAVNIMPEIPDGARALESRLCILSFPNSYVGKEDWGLKRRLAKSAYKLIPWALEGLKRLRERGEFTLPRSSQDEFETFRITANAMSQFVSECCIISGADDDTVPIQGLYELWDNWCKACGRPRTSRPQFGQLLHIAAPGVGRGRTRTDEGRVYMYTGLRVTESAKRIYL</sequence>
<dbReference type="GO" id="GO:0016787">
    <property type="term" value="F:hydrolase activity"/>
    <property type="evidence" value="ECO:0007669"/>
    <property type="project" value="UniProtKB-KW"/>
</dbReference>
<protein>
    <recommendedName>
        <fullName evidence="4">SF3 helicase domain-containing protein</fullName>
    </recommendedName>
</protein>
<dbReference type="AlphaFoldDB" id="A0A0F9KB72"/>
<accession>A0A0F9KB72</accession>
<dbReference type="GO" id="GO:0005524">
    <property type="term" value="F:ATP binding"/>
    <property type="evidence" value="ECO:0007669"/>
    <property type="project" value="UniProtKB-KW"/>
</dbReference>
<organism evidence="5">
    <name type="scientific">marine sediment metagenome</name>
    <dbReference type="NCBI Taxonomy" id="412755"/>
    <lineage>
        <taxon>unclassified sequences</taxon>
        <taxon>metagenomes</taxon>
        <taxon>ecological metagenomes</taxon>
    </lineage>
</organism>
<dbReference type="InterPro" id="IPR051620">
    <property type="entry name" value="ORF904-like_C"/>
</dbReference>
<evidence type="ECO:0000259" key="4">
    <source>
        <dbReference type="PROSITE" id="PS51206"/>
    </source>
</evidence>
<dbReference type="InterPro" id="IPR014015">
    <property type="entry name" value="Helicase_SF3_DNA-vir"/>
</dbReference>